<dbReference type="InterPro" id="IPR036691">
    <property type="entry name" value="Endo/exonu/phosph_ase_sf"/>
</dbReference>
<evidence type="ECO:0000313" key="2">
    <source>
        <dbReference type="EMBL" id="CAG2184457.1"/>
    </source>
</evidence>
<accession>A0A8S3PLV7</accession>
<evidence type="ECO:0008006" key="4">
    <source>
        <dbReference type="Google" id="ProtNLM"/>
    </source>
</evidence>
<keyword evidence="3" id="KW-1185">Reference proteome</keyword>
<feature type="compositionally biased region" description="Polar residues" evidence="1">
    <location>
        <begin position="369"/>
        <end position="379"/>
    </location>
</feature>
<dbReference type="OrthoDB" id="10046076at2759"/>
<organism evidence="2 3">
    <name type="scientific">Mytilus edulis</name>
    <name type="common">Blue mussel</name>
    <dbReference type="NCBI Taxonomy" id="6550"/>
    <lineage>
        <taxon>Eukaryota</taxon>
        <taxon>Metazoa</taxon>
        <taxon>Spiralia</taxon>
        <taxon>Lophotrochozoa</taxon>
        <taxon>Mollusca</taxon>
        <taxon>Bivalvia</taxon>
        <taxon>Autobranchia</taxon>
        <taxon>Pteriomorphia</taxon>
        <taxon>Mytilida</taxon>
        <taxon>Mytiloidea</taxon>
        <taxon>Mytilidae</taxon>
        <taxon>Mytilinae</taxon>
        <taxon>Mytilus</taxon>
    </lineage>
</organism>
<dbReference type="PANTHER" id="PTHR33395:SF22">
    <property type="entry name" value="REVERSE TRANSCRIPTASE DOMAIN-CONTAINING PROTEIN"/>
    <property type="match status" value="1"/>
</dbReference>
<dbReference type="GO" id="GO:0061343">
    <property type="term" value="P:cell adhesion involved in heart morphogenesis"/>
    <property type="evidence" value="ECO:0007669"/>
    <property type="project" value="TreeGrafter"/>
</dbReference>
<proteinExistence type="predicted"/>
<dbReference type="AlphaFoldDB" id="A0A8S3PLV7"/>
<protein>
    <recommendedName>
        <fullName evidence="4">Reverse transcriptase domain-containing protein</fullName>
    </recommendedName>
</protein>
<dbReference type="GO" id="GO:0007508">
    <property type="term" value="P:larval heart development"/>
    <property type="evidence" value="ECO:0007669"/>
    <property type="project" value="TreeGrafter"/>
</dbReference>
<evidence type="ECO:0000313" key="3">
    <source>
        <dbReference type="Proteomes" id="UP000683360"/>
    </source>
</evidence>
<dbReference type="PANTHER" id="PTHR33395">
    <property type="entry name" value="TRANSCRIPTASE, PUTATIVE-RELATED-RELATED"/>
    <property type="match status" value="1"/>
</dbReference>
<sequence>MHLLNYYLDHFENLLDNVIDTDKNVILLGDLNIDLLKASPTSRISRICERYDIENVVQEPTRITSLTAALPDPIYMNNLSILRNSMILPSFCSDHCLTLIEIKFSTARQKAYSKVIFDYESGDYASANMYLQGKNWNESFKNLHNTIKIIGLIFNQEVQHVMDTYIQKRKVLVIHRDKPWITTCIKAKMRKRNRDYKKAKSRNLVSDWKKFKELRNEMIDPKKHIFKSLHNYMHDHAILTDQRSGLRIKDSTINQLLLLYDEIVKNLDKGKDVRFIFCDVSKAFDRVWHMGLLYKLRKYGTKENQKLRDDLDALEQYSRRDLLRIKGMSDSGNDETSEKTTELVTELVRSIDSNYRDGDTIRSHRIGTPRSNPGDNKNTVPRQIIVRLRDPAIIQRDGYSNGLWTFLGDLSSQARDRWLEIESRQAPKDKLITYAESEAAKKSGANGQS</sequence>
<dbReference type="SUPFAM" id="SSF56219">
    <property type="entry name" value="DNase I-like"/>
    <property type="match status" value="1"/>
</dbReference>
<evidence type="ECO:0000256" key="1">
    <source>
        <dbReference type="SAM" id="MobiDB-lite"/>
    </source>
</evidence>
<reference evidence="2" key="1">
    <citation type="submission" date="2021-03" db="EMBL/GenBank/DDBJ databases">
        <authorList>
            <person name="Bekaert M."/>
        </authorList>
    </citation>
    <scope>NUCLEOTIDE SEQUENCE</scope>
</reference>
<feature type="region of interest" description="Disordered" evidence="1">
    <location>
        <begin position="359"/>
        <end position="379"/>
    </location>
</feature>
<name>A0A8S3PLV7_MYTED</name>
<comment type="caution">
    <text evidence="2">The sequence shown here is derived from an EMBL/GenBank/DDBJ whole genome shotgun (WGS) entry which is preliminary data.</text>
</comment>
<dbReference type="GO" id="GO:0031012">
    <property type="term" value="C:extracellular matrix"/>
    <property type="evidence" value="ECO:0007669"/>
    <property type="project" value="TreeGrafter"/>
</dbReference>
<dbReference type="EMBL" id="CAJPWZ010000005">
    <property type="protein sequence ID" value="CAG2184457.1"/>
    <property type="molecule type" value="Genomic_DNA"/>
</dbReference>
<gene>
    <name evidence="2" type="ORF">MEDL_126</name>
</gene>
<dbReference type="Proteomes" id="UP000683360">
    <property type="component" value="Unassembled WGS sequence"/>
</dbReference>